<gene>
    <name evidence="2" type="ORF">SDC9_46534</name>
</gene>
<comment type="caution">
    <text evidence="2">The sequence shown here is derived from an EMBL/GenBank/DDBJ whole genome shotgun (WGS) entry which is preliminary data.</text>
</comment>
<accession>A0A644W954</accession>
<dbReference type="InterPro" id="IPR031325">
    <property type="entry name" value="RHS_repeat"/>
</dbReference>
<sequence length="1820" mass="201195">MARKRVVCVTPLMACLCALDANSTKEHGATQVEADGAVVYTPYEWGEHSVAFGERGSLRFDATGVVTDKVAKELLRSTEAGKASVFGAAIEVRSRPATVGDFPVREQRFTAAEKAYMFEPEGLVFSKAAVLTLPYSSIEGIEDKYIDIYYYNKERARWEYIPKVSQDTEKKTITAEIRHFSTYVVGMSSFRIDEGESIDGGGQLSHDIDPYYGTLILKSEEVNVPARGVDLKLSARFNSDYLYAKYVPHFQGTETTAGQTMVSHSMGVAYPWAMFSGWSYEIPHCLFNAANVCTLTLPSGAKYDLSYCLFAWAYYMPVGASGIYGGYHLYKPDGNHLYAIIPTAKYGLYITLSGDSDNVQVSAVKVYNADGSYWDFPGSGNAQYLYDASGKNRLHYVYEFSGLFLQKIEHSDGRAIKIYRYVHSDGMRSLVYVLSSSWNMGVLNEGDQFLERRVFDSSLQLRYADKLQTNGGWNPVASGWGGVTASNESSYFSMLQRTSYDYNLTSTVTGNTICIAEPGGGTRTYTFAPSFGPGMVATTVYTEIDPSWDPPDPPDPPRPGWHPPTAPTITHYTRCYQNKPKVRWVEILETSSGSLWKKITKDYRYASNCNIDVFDAGSIQTSITSLPELWNTMPSSSTITQGLVIWNRPTTPIPIAQEILAYAHAGNTTDTYQGISFDETKIYDSSGWISKTKNVTTSWEHYYCAYFPITIVTYKDGATAPTWTTTNTYGLYQRLIKQMDSRTGGWNHWYYLFDGQPLDSGISYPFTIPGTGNAYTAFGLLGGTASKQSDTVTSMAYLGYDASLNLTTHRVLDTRSGAAVTRDTGYTYDATTNVLTGITEPLGNTLSLSYGAGWKSSYVTQSSRVLEGTTKTVNVFDYDLRGRTTSESSKLVDGNNSDIVDPTASITTRGYVYDGLSRITRKTLTTGGVTNTLYKRDFNDSALTVTTTDAKGYRTVASYDSFFRKVLEERFRPNTENQNAEYDGTGQVSVGKMSWSYNPAHRNKVSQEKVYGAPDGSIWYGTGYWYDNLGRVIQVNRGDQDGYQKTEEYEYDDSTNTITEKRYRDGNVYTQMVTAKNWLDWVLSVTEYAGTNGGGTPSVTSTAYNYVGQPVVKTLANGEQYTYNYSKAGLLESMGYPQGRGTESYVYDNNGRLVTRTDAGGNVTSYTYNPADMEVSRVSSAPGKDPIVVVTSYSQYGPKQVTQTRAGVQDIQVQYEYSYNNGALTRTERRSIAGAGTGIVAHGYDAAGNLRTLSVTGFDGSFAKTLDYSLPYFGGDGSASDRNVKVSMGGSLLGKVSTYYAGVRDTVTYGSGVTTSHTNYDALLRPLGIDHPGTEYDQTYGYDLQGNITTWNGTAYAYDGKDQLTTGGYTYDKIRNQTAGPEGTSYTYVPIGNLPTMRLSTKVSGAETTTYTDDGHLGNLVAVSGKYTGLIYDATNRLIQLTDVGRGGLLDRYRYGPEGLRYKREEASNSGSSTTTYYLYEGNDILYEEGYEGSTKSFCKLNVYVGGLNIGRVKKEGSMERVQYFYTDHLGSRRGVTDASGVVQAKIVYDVWGLATVTNHGGYEGTRDISYTGKERDSTGLYYFNARYYDAGIGRFITEDPARHGVNWFVYCNNNPLRYTDPTGLAPRNLSAEQRWEYMQYVSRVTPASIPNNYDCADTGLYIYDQAMQAATGQQGAYTNVTKNGSHLSNLQDIQAADTFGTNNQNNKIINYYNADGREQTYDSSKADRLFNSKNIEVGTVGVYAPTPGSSGFTGHMITVTRVTRDIHGDVMSIQYIEGHMSGEDQQIHVFTTSGGAYGVGSLYNRYSDTYFVGWGEYEP</sequence>
<dbReference type="Pfam" id="PF05593">
    <property type="entry name" value="RHS_repeat"/>
    <property type="match status" value="1"/>
</dbReference>
<dbReference type="PANTHER" id="PTHR32305">
    <property type="match status" value="1"/>
</dbReference>
<feature type="compositionally biased region" description="Pro residues" evidence="1">
    <location>
        <begin position="548"/>
        <end position="564"/>
    </location>
</feature>
<name>A0A644W954_9ZZZZ</name>
<dbReference type="NCBIfam" id="TIGR03696">
    <property type="entry name" value="Rhs_assc_core"/>
    <property type="match status" value="1"/>
</dbReference>
<proteinExistence type="predicted"/>
<dbReference type="EMBL" id="VSSQ01000721">
    <property type="protein sequence ID" value="MPM00310.1"/>
    <property type="molecule type" value="Genomic_DNA"/>
</dbReference>
<dbReference type="PANTHER" id="PTHR32305:SF15">
    <property type="entry name" value="PROTEIN RHSA-RELATED"/>
    <property type="match status" value="1"/>
</dbReference>
<organism evidence="2">
    <name type="scientific">bioreactor metagenome</name>
    <dbReference type="NCBI Taxonomy" id="1076179"/>
    <lineage>
        <taxon>unclassified sequences</taxon>
        <taxon>metagenomes</taxon>
        <taxon>ecological metagenomes</taxon>
    </lineage>
</organism>
<evidence type="ECO:0000313" key="2">
    <source>
        <dbReference type="EMBL" id="MPM00310.1"/>
    </source>
</evidence>
<dbReference type="InterPro" id="IPR022385">
    <property type="entry name" value="Rhs_assc_core"/>
</dbReference>
<evidence type="ECO:0000256" key="1">
    <source>
        <dbReference type="SAM" id="MobiDB-lite"/>
    </source>
</evidence>
<dbReference type="Gene3D" id="2.180.10.10">
    <property type="entry name" value="RHS repeat-associated core"/>
    <property type="match status" value="2"/>
</dbReference>
<dbReference type="InterPro" id="IPR050708">
    <property type="entry name" value="T6SS_VgrG/RHS"/>
</dbReference>
<protein>
    <submittedName>
        <fullName evidence="2">Uncharacterized protein</fullName>
    </submittedName>
</protein>
<reference evidence="2" key="1">
    <citation type="submission" date="2019-08" db="EMBL/GenBank/DDBJ databases">
        <authorList>
            <person name="Kucharzyk K."/>
            <person name="Murdoch R.W."/>
            <person name="Higgins S."/>
            <person name="Loffler F."/>
        </authorList>
    </citation>
    <scope>NUCLEOTIDE SEQUENCE</scope>
</reference>
<feature type="region of interest" description="Disordered" evidence="1">
    <location>
        <begin position="545"/>
        <end position="564"/>
    </location>
</feature>
<dbReference type="NCBIfam" id="TIGR01643">
    <property type="entry name" value="YD_repeat_2x"/>
    <property type="match status" value="1"/>
</dbReference>
<dbReference type="InterPro" id="IPR006530">
    <property type="entry name" value="YD"/>
</dbReference>